<dbReference type="STRING" id="546874.SAMN04488544_2789"/>
<evidence type="ECO:0000313" key="3">
    <source>
        <dbReference type="Proteomes" id="UP000198825"/>
    </source>
</evidence>
<evidence type="ECO:0000259" key="1">
    <source>
        <dbReference type="Pfam" id="PF04480"/>
    </source>
</evidence>
<keyword evidence="2" id="KW-0255">Endonuclease</keyword>
<organism evidence="2 3">
    <name type="scientific">Microlunatus sagamiharensis</name>
    <dbReference type="NCBI Taxonomy" id="546874"/>
    <lineage>
        <taxon>Bacteria</taxon>
        <taxon>Bacillati</taxon>
        <taxon>Actinomycetota</taxon>
        <taxon>Actinomycetes</taxon>
        <taxon>Propionibacteriales</taxon>
        <taxon>Propionibacteriaceae</taxon>
        <taxon>Microlunatus</taxon>
    </lineage>
</organism>
<dbReference type="InterPro" id="IPR011335">
    <property type="entry name" value="Restrct_endonuc-II-like"/>
</dbReference>
<dbReference type="SUPFAM" id="SSF52980">
    <property type="entry name" value="Restriction endonuclease-like"/>
    <property type="match status" value="1"/>
</dbReference>
<sequence length="257" mass="28395">MDPRLLDSCARARYRASADAVLTGVTALHLLGVEVGDPLPVRLATAGAAQTRDRTVRLHRLRDLPNSAGGVALPADAWLAAASDLDLLDLVTAGDTLGRLGRSTPAELQGLASARRGRSCRHARRAAGLVRDRVDSVRETWLRLCLVLVGLPEPRTNVVLGHGERLIGRVDLLLDEFGLVIEYDGDQHRDRGQWNTDLDRDDAFAEAGFTTIRVTRDRARRPRRLVEKVHARLVQRGYAGPAPTFTPEWVELFERRV</sequence>
<dbReference type="OrthoDB" id="3173471at2"/>
<dbReference type="Proteomes" id="UP000198825">
    <property type="component" value="Chromosome I"/>
</dbReference>
<dbReference type="EMBL" id="LT629799">
    <property type="protein sequence ID" value="SDU97152.1"/>
    <property type="molecule type" value="Genomic_DNA"/>
</dbReference>
<feature type="domain" description="DUF559" evidence="1">
    <location>
        <begin position="170"/>
        <end position="228"/>
    </location>
</feature>
<protein>
    <submittedName>
        <fullName evidence="2">Very-short-patch-repair endonuclease</fullName>
    </submittedName>
</protein>
<proteinExistence type="predicted"/>
<dbReference type="GO" id="GO:0004519">
    <property type="term" value="F:endonuclease activity"/>
    <property type="evidence" value="ECO:0007669"/>
    <property type="project" value="UniProtKB-KW"/>
</dbReference>
<dbReference type="AlphaFoldDB" id="A0A1H2MVS2"/>
<gene>
    <name evidence="2" type="ORF">SAMN04488544_2789</name>
</gene>
<dbReference type="RefSeq" id="WP_091075318.1">
    <property type="nucleotide sequence ID" value="NZ_LT629799.1"/>
</dbReference>
<dbReference type="InterPro" id="IPR007569">
    <property type="entry name" value="DUF559"/>
</dbReference>
<dbReference type="Gene3D" id="3.40.960.10">
    <property type="entry name" value="VSR Endonuclease"/>
    <property type="match status" value="1"/>
</dbReference>
<accession>A0A1H2MVS2</accession>
<keyword evidence="2" id="KW-0378">Hydrolase</keyword>
<name>A0A1H2MVS2_9ACTN</name>
<evidence type="ECO:0000313" key="2">
    <source>
        <dbReference type="EMBL" id="SDU97152.1"/>
    </source>
</evidence>
<dbReference type="Pfam" id="PF04480">
    <property type="entry name" value="DUF559"/>
    <property type="match status" value="1"/>
</dbReference>
<keyword evidence="3" id="KW-1185">Reference proteome</keyword>
<reference evidence="3" key="1">
    <citation type="submission" date="2016-10" db="EMBL/GenBank/DDBJ databases">
        <authorList>
            <person name="Varghese N."/>
            <person name="Submissions S."/>
        </authorList>
    </citation>
    <scope>NUCLEOTIDE SEQUENCE [LARGE SCALE GENOMIC DNA]</scope>
    <source>
        <strain evidence="3">DSM 21743</strain>
    </source>
</reference>
<keyword evidence="2" id="KW-0540">Nuclease</keyword>